<dbReference type="Bgee" id="ENSELUG00000015283">
    <property type="expression patterns" value="Expressed in nose and 14 other cell types or tissues"/>
</dbReference>
<evidence type="ECO:0000313" key="4">
    <source>
        <dbReference type="Proteomes" id="UP000265140"/>
    </source>
</evidence>
<proteinExistence type="predicted"/>
<dbReference type="Gene3D" id="3.10.20.90">
    <property type="entry name" value="Phosphatidylinositol 3-kinase Catalytic Subunit, Chain A, domain 1"/>
    <property type="match status" value="1"/>
</dbReference>
<feature type="domain" description="Ras association" evidence="2">
    <location>
        <begin position="17"/>
        <end position="79"/>
    </location>
</feature>
<organism evidence="3 4">
    <name type="scientific">Esox lucius</name>
    <name type="common">Northern pike</name>
    <dbReference type="NCBI Taxonomy" id="8010"/>
    <lineage>
        <taxon>Eukaryota</taxon>
        <taxon>Metazoa</taxon>
        <taxon>Chordata</taxon>
        <taxon>Craniata</taxon>
        <taxon>Vertebrata</taxon>
        <taxon>Euteleostomi</taxon>
        <taxon>Actinopterygii</taxon>
        <taxon>Neopterygii</taxon>
        <taxon>Teleostei</taxon>
        <taxon>Protacanthopterygii</taxon>
        <taxon>Esociformes</taxon>
        <taxon>Esocidae</taxon>
        <taxon>Esox</taxon>
    </lineage>
</organism>
<dbReference type="InterPro" id="IPR048945">
    <property type="entry name" value="RASSF8/10_RA"/>
</dbReference>
<reference evidence="4" key="1">
    <citation type="journal article" date="2014" name="PLoS ONE">
        <title>The genome and linkage map of the northern pike (Esox lucius): conserved synteny revealed between the salmonid sister group and the Neoteleostei.</title>
        <authorList>
            <person name="Rondeau E.B."/>
            <person name="Minkley D.R."/>
            <person name="Leong J.S."/>
            <person name="Messmer A.M."/>
            <person name="Jantzen J.R."/>
            <person name="von Schalburg K.R."/>
            <person name="Lemon C."/>
            <person name="Bird N.H."/>
            <person name="Koop B.F."/>
        </authorList>
    </citation>
    <scope>NUCLEOTIDE SEQUENCE</scope>
</reference>
<reference evidence="3" key="3">
    <citation type="submission" date="2025-08" db="UniProtKB">
        <authorList>
            <consortium name="Ensembl"/>
        </authorList>
    </citation>
    <scope>IDENTIFICATION</scope>
</reference>
<reference evidence="3" key="2">
    <citation type="submission" date="2020-02" db="EMBL/GenBank/DDBJ databases">
        <title>Esox lucius (northern pike) genome, fEsoLuc1, primary haplotype.</title>
        <authorList>
            <person name="Myers G."/>
            <person name="Karagic N."/>
            <person name="Meyer A."/>
            <person name="Pippel M."/>
            <person name="Reichard M."/>
            <person name="Winkler S."/>
            <person name="Tracey A."/>
            <person name="Sims Y."/>
            <person name="Howe K."/>
            <person name="Rhie A."/>
            <person name="Formenti G."/>
            <person name="Durbin R."/>
            <person name="Fedrigo O."/>
            <person name="Jarvis E.D."/>
        </authorList>
    </citation>
    <scope>NUCLEOTIDE SEQUENCE [LARGE SCALE GENOMIC DNA]</scope>
</reference>
<dbReference type="InParanoid" id="A0A3P8YFG8"/>
<accession>A0A3P8YFG8</accession>
<dbReference type="SUPFAM" id="SSF54236">
    <property type="entry name" value="Ubiquitin-like"/>
    <property type="match status" value="1"/>
</dbReference>
<evidence type="ECO:0000259" key="2">
    <source>
        <dbReference type="Pfam" id="PF21712"/>
    </source>
</evidence>
<evidence type="ECO:0000256" key="1">
    <source>
        <dbReference type="SAM" id="MobiDB-lite"/>
    </source>
</evidence>
<dbReference type="Pfam" id="PF21712">
    <property type="entry name" value="RASSF8-10_RA"/>
    <property type="match status" value="1"/>
</dbReference>
<dbReference type="OMA" id="GCAREYS"/>
<dbReference type="AlphaFoldDB" id="A0A3P8YFG8"/>
<dbReference type="InterPro" id="IPR029071">
    <property type="entry name" value="Ubiquitin-like_domsf"/>
</dbReference>
<reference evidence="3" key="4">
    <citation type="submission" date="2025-09" db="UniProtKB">
        <authorList>
            <consortium name="Ensembl"/>
        </authorList>
    </citation>
    <scope>IDENTIFICATION</scope>
</reference>
<dbReference type="InterPro" id="IPR033593">
    <property type="entry name" value="N-RASSF"/>
</dbReference>
<dbReference type="PANTHER" id="PTHR15286">
    <property type="entry name" value="RAS-ASSOCIATING DOMAIN CONTAINING PROTEIN"/>
    <property type="match status" value="1"/>
</dbReference>
<dbReference type="PANTHER" id="PTHR15286:SF16">
    <property type="entry name" value="RAS ASSOCIATION DOMAIN-CONTAINING PROTEIN 8"/>
    <property type="match status" value="1"/>
</dbReference>
<keyword evidence="4" id="KW-1185">Reference proteome</keyword>
<feature type="region of interest" description="Disordered" evidence="1">
    <location>
        <begin position="76"/>
        <end position="101"/>
    </location>
</feature>
<name>A0A3P8YFG8_ESOLU</name>
<dbReference type="Proteomes" id="UP000265140">
    <property type="component" value="Chromosome 12"/>
</dbReference>
<dbReference type="Ensembl" id="ENSELUT00000024385.3">
    <property type="protein sequence ID" value="ENSELUP00000015329.2"/>
    <property type="gene ID" value="ENSELUG00000015283.3"/>
</dbReference>
<protein>
    <recommendedName>
        <fullName evidence="2">Ras association domain-containing protein</fullName>
    </recommendedName>
</protein>
<dbReference type="GeneTree" id="ENSGT00950000182839"/>
<evidence type="ECO:0000313" key="3">
    <source>
        <dbReference type="Ensembl" id="ENSELUP00000015329.2"/>
    </source>
</evidence>
<sequence>MEVKVSVEGVLHVVSRVTEKTTCQEVVIALAQSLGRPGRYTLKEKFKDFDRNVTPNERILESLEKYGEHAREVQLTLSHNGPPLGEGPSKGKGGRYQPGPHTLYKLTAGYK</sequence>